<feature type="transmembrane region" description="Helical" evidence="8">
    <location>
        <begin position="125"/>
        <end position="148"/>
    </location>
</feature>
<dbReference type="RefSeq" id="WP_386088360.1">
    <property type="nucleotide sequence ID" value="NZ_JBHRXN010000009.1"/>
</dbReference>
<feature type="transmembrane region" description="Helical" evidence="8">
    <location>
        <begin position="21"/>
        <end position="38"/>
    </location>
</feature>
<comment type="subcellular location">
    <subcellularLocation>
        <location evidence="8">Cell membrane</location>
        <topology evidence="8">Multi-pass membrane protein</topology>
    </subcellularLocation>
    <subcellularLocation>
        <location evidence="1">Endomembrane system</location>
        <topology evidence="1">Multi-pass membrane protein</topology>
    </subcellularLocation>
</comment>
<keyword evidence="3 8" id="KW-0813">Transport</keyword>
<evidence type="ECO:0000313" key="9">
    <source>
        <dbReference type="EMBL" id="MFC3531216.1"/>
    </source>
</evidence>
<dbReference type="InterPro" id="IPR011541">
    <property type="entry name" value="Ni/Co_transpt_high_affinity"/>
</dbReference>
<evidence type="ECO:0000256" key="8">
    <source>
        <dbReference type="RuleBase" id="RU362101"/>
    </source>
</evidence>
<evidence type="ECO:0000256" key="4">
    <source>
        <dbReference type="ARBA" id="ARBA00022596"/>
    </source>
</evidence>
<keyword evidence="4" id="KW-0533">Nickel</keyword>
<feature type="transmembrane region" description="Helical" evidence="8">
    <location>
        <begin position="228"/>
        <end position="250"/>
    </location>
</feature>
<organism evidence="9 10">
    <name type="scientific">Vogesella facilis</name>
    <dbReference type="NCBI Taxonomy" id="1655232"/>
    <lineage>
        <taxon>Bacteria</taxon>
        <taxon>Pseudomonadati</taxon>
        <taxon>Pseudomonadota</taxon>
        <taxon>Betaproteobacteria</taxon>
        <taxon>Neisseriales</taxon>
        <taxon>Chromobacteriaceae</taxon>
        <taxon>Vogesella</taxon>
    </lineage>
</organism>
<sequence>MASLHAARSVRRTLSTSRASALLLLGLVAANLLAWSWALTAFSGHPALLSTALLAYLFGLRHAVDADHIAAIDNTVRKLMQQQQRPLGVGFFFSLGHSAVVIIAVALIVFATATLQSHVIGFKQIGSVIGTSVSALFLLGIALINLSVLRDVWQHFRRVRRGERIDEAQLDLLLGNRGLLARMLRPLFRLVTKSWHLFPIGFLFGLGFDTATEIGLFAMAAAHTSDGIPLWHLMVFPVLFTAGMALIDTIDSMLMVGAYGWAFVNPVRKLWYNLTITLISVIVAVAIGGLEALGLIADRFALSGGVWDWITALNENLAHFGYFVIALFMASWAISAAIYKWKRFDSLTEAR</sequence>
<evidence type="ECO:0000256" key="1">
    <source>
        <dbReference type="ARBA" id="ARBA00004127"/>
    </source>
</evidence>
<comment type="similarity">
    <text evidence="2 8">Belongs to the NiCoT transporter (TC 2.A.52) family.</text>
</comment>
<comment type="caution">
    <text evidence="9">The sequence shown here is derived from an EMBL/GenBank/DDBJ whole genome shotgun (WGS) entry which is preliminary data.</text>
</comment>
<evidence type="ECO:0000256" key="6">
    <source>
        <dbReference type="ARBA" id="ARBA00022989"/>
    </source>
</evidence>
<evidence type="ECO:0000256" key="7">
    <source>
        <dbReference type="ARBA" id="ARBA00023136"/>
    </source>
</evidence>
<gene>
    <name evidence="9" type="ORF">ACFOLG_03385</name>
</gene>
<dbReference type="InterPro" id="IPR004688">
    <property type="entry name" value="Ni/Co_transpt"/>
</dbReference>
<proteinExistence type="inferred from homology"/>
<protein>
    <recommendedName>
        <fullName evidence="8">Nickel/cobalt efflux system</fullName>
    </recommendedName>
</protein>
<reference evidence="10" key="1">
    <citation type="journal article" date="2019" name="Int. J. Syst. Evol. Microbiol.">
        <title>The Global Catalogue of Microorganisms (GCM) 10K type strain sequencing project: providing services to taxonomists for standard genome sequencing and annotation.</title>
        <authorList>
            <consortium name="The Broad Institute Genomics Platform"/>
            <consortium name="The Broad Institute Genome Sequencing Center for Infectious Disease"/>
            <person name="Wu L."/>
            <person name="Ma J."/>
        </authorList>
    </citation>
    <scope>NUCLEOTIDE SEQUENCE [LARGE SCALE GENOMIC DNA]</scope>
    <source>
        <strain evidence="10">KCTC 42742</strain>
    </source>
</reference>
<keyword evidence="7 8" id="KW-0472">Membrane</keyword>
<dbReference type="Proteomes" id="UP001595741">
    <property type="component" value="Unassembled WGS sequence"/>
</dbReference>
<evidence type="ECO:0000313" key="10">
    <source>
        <dbReference type="Proteomes" id="UP001595741"/>
    </source>
</evidence>
<name>A0ABV7RD56_9NEIS</name>
<feature type="transmembrane region" description="Helical" evidence="8">
    <location>
        <begin position="317"/>
        <end position="339"/>
    </location>
</feature>
<keyword evidence="6 8" id="KW-1133">Transmembrane helix</keyword>
<feature type="transmembrane region" description="Helical" evidence="8">
    <location>
        <begin position="44"/>
        <end position="60"/>
    </location>
</feature>
<dbReference type="PANTHER" id="PTHR31611">
    <property type="entry name" value="HIGH-AFFINITY NICKEL TRANSPORT PROTEIN NIC1"/>
    <property type="match status" value="1"/>
</dbReference>
<evidence type="ECO:0000256" key="3">
    <source>
        <dbReference type="ARBA" id="ARBA00022448"/>
    </source>
</evidence>
<accession>A0ABV7RD56</accession>
<keyword evidence="5 8" id="KW-0812">Transmembrane</keyword>
<dbReference type="PANTHER" id="PTHR31611:SF0">
    <property type="entry name" value="HIGH-AFFINITY NICKEL TRANSPORT PROTEIN NIC1"/>
    <property type="match status" value="1"/>
</dbReference>
<keyword evidence="10" id="KW-1185">Reference proteome</keyword>
<feature type="transmembrane region" description="Helical" evidence="8">
    <location>
        <begin position="87"/>
        <end position="113"/>
    </location>
</feature>
<dbReference type="NCBIfam" id="TIGR00802">
    <property type="entry name" value="nico"/>
    <property type="match status" value="1"/>
</dbReference>
<evidence type="ECO:0000256" key="2">
    <source>
        <dbReference type="ARBA" id="ARBA00010892"/>
    </source>
</evidence>
<feature type="transmembrane region" description="Helical" evidence="8">
    <location>
        <begin position="270"/>
        <end position="297"/>
    </location>
</feature>
<evidence type="ECO:0000256" key="5">
    <source>
        <dbReference type="ARBA" id="ARBA00022692"/>
    </source>
</evidence>
<dbReference type="EMBL" id="JBHRXN010000009">
    <property type="protein sequence ID" value="MFC3531216.1"/>
    <property type="molecule type" value="Genomic_DNA"/>
</dbReference>
<feature type="transmembrane region" description="Helical" evidence="8">
    <location>
        <begin position="187"/>
        <end position="208"/>
    </location>
</feature>
<dbReference type="Pfam" id="PF03824">
    <property type="entry name" value="NicO"/>
    <property type="match status" value="1"/>
</dbReference>